<gene>
    <name evidence="9" type="primary">fepD_1</name>
    <name evidence="9" type="ORF">NtB2_00107</name>
</gene>
<dbReference type="GO" id="GO:0022857">
    <property type="term" value="F:transmembrane transporter activity"/>
    <property type="evidence" value="ECO:0007669"/>
    <property type="project" value="InterPro"/>
</dbReference>
<evidence type="ECO:0000256" key="8">
    <source>
        <dbReference type="SAM" id="Phobius"/>
    </source>
</evidence>
<dbReference type="GO" id="GO:0033214">
    <property type="term" value="P:siderophore-iron import into cell"/>
    <property type="evidence" value="ECO:0007669"/>
    <property type="project" value="TreeGrafter"/>
</dbReference>
<keyword evidence="6 8" id="KW-1133">Transmembrane helix</keyword>
<evidence type="ECO:0000256" key="7">
    <source>
        <dbReference type="ARBA" id="ARBA00023136"/>
    </source>
</evidence>
<evidence type="ECO:0000256" key="5">
    <source>
        <dbReference type="ARBA" id="ARBA00022692"/>
    </source>
</evidence>
<dbReference type="AlphaFoldDB" id="A0A2R5HFD0"/>
<proteinExistence type="inferred from homology"/>
<dbReference type="GO" id="GO:0005886">
    <property type="term" value="C:plasma membrane"/>
    <property type="evidence" value="ECO:0007669"/>
    <property type="project" value="UniProtKB-SubCell"/>
</dbReference>
<dbReference type="EMBL" id="BFFO01000001">
    <property type="protein sequence ID" value="GBG96005.1"/>
    <property type="molecule type" value="Genomic_DNA"/>
</dbReference>
<dbReference type="RefSeq" id="WP_109244996.1">
    <property type="nucleotide sequence ID" value="NZ_BFFO01000001.1"/>
</dbReference>
<dbReference type="OrthoDB" id="9811721at2"/>
<dbReference type="CDD" id="cd06550">
    <property type="entry name" value="TM_ABC_iron-siderophores_like"/>
    <property type="match status" value="1"/>
</dbReference>
<keyword evidence="5 8" id="KW-0812">Transmembrane</keyword>
<organism evidence="9 10">
    <name type="scientific">Lactococcus termiticola</name>
    <dbReference type="NCBI Taxonomy" id="2169526"/>
    <lineage>
        <taxon>Bacteria</taxon>
        <taxon>Bacillati</taxon>
        <taxon>Bacillota</taxon>
        <taxon>Bacilli</taxon>
        <taxon>Lactobacillales</taxon>
        <taxon>Streptococcaceae</taxon>
        <taxon>Lactococcus</taxon>
    </lineage>
</organism>
<evidence type="ECO:0000256" key="6">
    <source>
        <dbReference type="ARBA" id="ARBA00022989"/>
    </source>
</evidence>
<feature type="transmembrane region" description="Helical" evidence="8">
    <location>
        <begin position="39"/>
        <end position="59"/>
    </location>
</feature>
<evidence type="ECO:0000256" key="3">
    <source>
        <dbReference type="ARBA" id="ARBA00022448"/>
    </source>
</evidence>
<evidence type="ECO:0000256" key="2">
    <source>
        <dbReference type="ARBA" id="ARBA00007935"/>
    </source>
</evidence>
<evidence type="ECO:0000313" key="10">
    <source>
        <dbReference type="Proteomes" id="UP000245021"/>
    </source>
</evidence>
<feature type="transmembrane region" description="Helical" evidence="8">
    <location>
        <begin position="223"/>
        <end position="248"/>
    </location>
</feature>
<evidence type="ECO:0000256" key="1">
    <source>
        <dbReference type="ARBA" id="ARBA00004651"/>
    </source>
</evidence>
<comment type="subcellular location">
    <subcellularLocation>
        <location evidence="1">Cell membrane</location>
        <topology evidence="1">Multi-pass membrane protein</topology>
    </subcellularLocation>
</comment>
<keyword evidence="10" id="KW-1185">Reference proteome</keyword>
<feature type="transmembrane region" description="Helical" evidence="8">
    <location>
        <begin position="260"/>
        <end position="278"/>
    </location>
</feature>
<feature type="transmembrane region" description="Helical" evidence="8">
    <location>
        <begin position="102"/>
        <end position="121"/>
    </location>
</feature>
<dbReference type="PANTHER" id="PTHR30472:SF24">
    <property type="entry name" value="FERRIC ENTEROBACTIN TRANSPORT SYSTEM PERMEASE PROTEIN FEPG"/>
    <property type="match status" value="1"/>
</dbReference>
<reference evidence="9 10" key="1">
    <citation type="journal article" date="2018" name="Genome Announc.">
        <title>Draft Genome Sequence of Lactococcus sp. Strain NtB2 (JCM 32569), Isolated from the Gut of the Higher Termite Nasutitermes takasagoensis.</title>
        <authorList>
            <person name="Noda S."/>
            <person name="Aihara C."/>
            <person name="Yuki M."/>
            <person name="Ohkuma M."/>
        </authorList>
    </citation>
    <scope>NUCLEOTIDE SEQUENCE [LARGE SCALE GENOMIC DNA]</scope>
    <source>
        <strain evidence="9 10">NtB2</strain>
    </source>
</reference>
<evidence type="ECO:0000256" key="4">
    <source>
        <dbReference type="ARBA" id="ARBA00022475"/>
    </source>
</evidence>
<keyword evidence="3" id="KW-0813">Transport</keyword>
<feature type="transmembrane region" description="Helical" evidence="8">
    <location>
        <begin position="71"/>
        <end position="90"/>
    </location>
</feature>
<keyword evidence="7 8" id="KW-0472">Membrane</keyword>
<dbReference type="SUPFAM" id="SSF81345">
    <property type="entry name" value="ABC transporter involved in vitamin B12 uptake, BtuC"/>
    <property type="match status" value="1"/>
</dbReference>
<comment type="caution">
    <text evidence="9">The sequence shown here is derived from an EMBL/GenBank/DDBJ whole genome shotgun (WGS) entry which is preliminary data.</text>
</comment>
<feature type="transmembrane region" description="Helical" evidence="8">
    <location>
        <begin position="175"/>
        <end position="195"/>
    </location>
</feature>
<dbReference type="Gene3D" id="1.10.3470.10">
    <property type="entry name" value="ABC transporter involved in vitamin B12 uptake, BtuC"/>
    <property type="match status" value="1"/>
</dbReference>
<dbReference type="PANTHER" id="PTHR30472">
    <property type="entry name" value="FERRIC ENTEROBACTIN TRANSPORT SYSTEM PERMEASE PROTEIN"/>
    <property type="match status" value="1"/>
</dbReference>
<dbReference type="Proteomes" id="UP000245021">
    <property type="component" value="Unassembled WGS sequence"/>
</dbReference>
<protein>
    <submittedName>
        <fullName evidence="9">Iron ABC transporter permease protein</fullName>
    </submittedName>
</protein>
<name>A0A2R5HFD0_9LACT</name>
<feature type="transmembrane region" description="Helical" evidence="8">
    <location>
        <begin position="285"/>
        <end position="307"/>
    </location>
</feature>
<dbReference type="InterPro" id="IPR000522">
    <property type="entry name" value="ABC_transptr_permease_BtuC"/>
</dbReference>
<evidence type="ECO:0000313" key="9">
    <source>
        <dbReference type="EMBL" id="GBG96005.1"/>
    </source>
</evidence>
<accession>A0A2R5HFD0</accession>
<sequence length="314" mass="34112">MKKAFFLIIGLLMVLVLLDLTQFSTDVQLLSLLVPDFRLPRLLAVLGAGFALSLSGLILQSLTKNPLADGGTLGLTSGASFGAVAFLLILSKLHLTGFWSHAYPLFALLGSLLAFFLIYIFALKRQLSNTRLLLTGIALTALFQALITMGQLSINSFDFQQVATWLSGDVWQSDWAYLGLVYALLLIALAVYPFYLKRLEVLNLGDELALSLGLDLQRTKFQLYLLATAFAMIGVLLVGGLGFVGLIAPHIAGELTGFKLRAKSLMAGLVGMLILVFADLLSQLLIYPSSLPIGFLVAFIGAPYYIYLIQKKLS</sequence>
<keyword evidence="4" id="KW-1003">Cell membrane</keyword>
<dbReference type="Pfam" id="PF01032">
    <property type="entry name" value="FecCD"/>
    <property type="match status" value="1"/>
</dbReference>
<dbReference type="InterPro" id="IPR037294">
    <property type="entry name" value="ABC_BtuC-like"/>
</dbReference>
<comment type="similarity">
    <text evidence="2">Belongs to the binding-protein-dependent transport system permease family. FecCD subfamily.</text>
</comment>
<feature type="transmembrane region" description="Helical" evidence="8">
    <location>
        <begin position="133"/>
        <end position="155"/>
    </location>
</feature>